<dbReference type="Proteomes" id="UP000717585">
    <property type="component" value="Unassembled WGS sequence"/>
</dbReference>
<evidence type="ECO:0000259" key="2">
    <source>
        <dbReference type="PROSITE" id="PS50003"/>
    </source>
</evidence>
<feature type="region of interest" description="Disordered" evidence="1">
    <location>
        <begin position="101"/>
        <end position="127"/>
    </location>
</feature>
<reference evidence="3" key="1">
    <citation type="submission" date="2021-05" db="EMBL/GenBank/DDBJ databases">
        <title>A free-living protist that lacks canonical eukaryotic 1 DNA replication and segregation systems.</title>
        <authorList>
            <person name="Salas-Leiva D.E."/>
            <person name="Tromer E.C."/>
            <person name="Curtis B.A."/>
            <person name="Jerlstrom-Hultqvist J."/>
            <person name="Kolisko M."/>
            <person name="Yi Z."/>
            <person name="Salas-Leiva J.S."/>
            <person name="Gallot-Lavallee L."/>
            <person name="Kops G.J.P.L."/>
            <person name="Archibald J.M."/>
            <person name="Simpson A.G.B."/>
            <person name="Roger A.J."/>
        </authorList>
    </citation>
    <scope>NUCLEOTIDE SEQUENCE</scope>
    <source>
        <strain evidence="3">BICM</strain>
    </source>
</reference>
<protein>
    <submittedName>
        <fullName evidence="3">PH domain containing protein</fullName>
    </submittedName>
</protein>
<evidence type="ECO:0000256" key="1">
    <source>
        <dbReference type="SAM" id="MobiDB-lite"/>
    </source>
</evidence>
<organism evidence="3 4">
    <name type="scientific">Carpediemonas membranifera</name>
    <dbReference type="NCBI Taxonomy" id="201153"/>
    <lineage>
        <taxon>Eukaryota</taxon>
        <taxon>Metamonada</taxon>
        <taxon>Carpediemonas-like organisms</taxon>
        <taxon>Carpediemonas</taxon>
    </lineage>
</organism>
<dbReference type="SUPFAM" id="SSF50729">
    <property type="entry name" value="PH domain-like"/>
    <property type="match status" value="1"/>
</dbReference>
<feature type="domain" description="PH" evidence="2">
    <location>
        <begin position="149"/>
        <end position="247"/>
    </location>
</feature>
<dbReference type="OrthoDB" id="185175at2759"/>
<name>A0A8J6AQR9_9EUKA</name>
<evidence type="ECO:0000313" key="3">
    <source>
        <dbReference type="EMBL" id="KAG9389690.1"/>
    </source>
</evidence>
<dbReference type="Gene3D" id="2.30.29.30">
    <property type="entry name" value="Pleckstrin-homology domain (PH domain)/Phosphotyrosine-binding domain (PTB)"/>
    <property type="match status" value="1"/>
</dbReference>
<dbReference type="InterPro" id="IPR001849">
    <property type="entry name" value="PH_domain"/>
</dbReference>
<dbReference type="PROSITE" id="PS50003">
    <property type="entry name" value="PH_DOMAIN"/>
    <property type="match status" value="1"/>
</dbReference>
<proteinExistence type="predicted"/>
<dbReference type="Pfam" id="PF00169">
    <property type="entry name" value="PH"/>
    <property type="match status" value="1"/>
</dbReference>
<dbReference type="SMART" id="SM00233">
    <property type="entry name" value="PH"/>
    <property type="match status" value="1"/>
</dbReference>
<keyword evidence="4" id="KW-1185">Reference proteome</keyword>
<comment type="caution">
    <text evidence="3">The sequence shown here is derived from an EMBL/GenBank/DDBJ whole genome shotgun (WGS) entry which is preliminary data.</text>
</comment>
<dbReference type="CDD" id="cd00821">
    <property type="entry name" value="PH"/>
    <property type="match status" value="1"/>
</dbReference>
<feature type="region of interest" description="Disordered" evidence="1">
    <location>
        <begin position="1"/>
        <end position="87"/>
    </location>
</feature>
<accession>A0A8J6AQR9</accession>
<dbReference type="AlphaFoldDB" id="A0A8J6AQR9"/>
<dbReference type="InterPro" id="IPR011993">
    <property type="entry name" value="PH-like_dom_sf"/>
</dbReference>
<dbReference type="PANTHER" id="PTHR38758:SF1">
    <property type="entry name" value="PROTEIN, PUTATIVE-RELATED"/>
    <property type="match status" value="1"/>
</dbReference>
<dbReference type="PANTHER" id="PTHR38758">
    <property type="entry name" value="PUTATIVE-RELATED"/>
    <property type="match status" value="1"/>
</dbReference>
<feature type="non-terminal residue" evidence="3">
    <location>
        <position position="1"/>
    </location>
</feature>
<sequence>EEEAARKAAEEEAARKAAEEEAARKAAEEEAARKAAEEEAARKAAEEEAARKAAEEEAARKAAEEEAARKAAEEEAARKAAEEEAARIAAEEEAARIAAEEAIPTVDPAEPEEAKARSPARIPAPGERSLINDLSALPAMPYITTTAPTPLKRGWMVKKGGFLNKQWQRRFFVLLPEELIWFKAETDDFSQFRNKIALEKVAAVVDGPDNGKRFSFFLRATPSKYELAAVSEAERQEWIQAFSRCIKSD</sequence>
<dbReference type="EMBL" id="JAHDYR010000068">
    <property type="protein sequence ID" value="KAG9389690.1"/>
    <property type="molecule type" value="Genomic_DNA"/>
</dbReference>
<evidence type="ECO:0000313" key="4">
    <source>
        <dbReference type="Proteomes" id="UP000717585"/>
    </source>
</evidence>
<gene>
    <name evidence="3" type="ORF">J8273_8994</name>
</gene>